<dbReference type="RefSeq" id="WP_260193749.1">
    <property type="nucleotide sequence ID" value="NZ_JAFFZE010000016.1"/>
</dbReference>
<keyword evidence="4" id="KW-1185">Reference proteome</keyword>
<evidence type="ECO:0000256" key="1">
    <source>
        <dbReference type="SAM" id="MobiDB-lite"/>
    </source>
</evidence>
<feature type="region of interest" description="Disordered" evidence="1">
    <location>
        <begin position="1"/>
        <end position="33"/>
    </location>
</feature>
<evidence type="ECO:0000313" key="3">
    <source>
        <dbReference type="EMBL" id="MCT2585994.1"/>
    </source>
</evidence>
<keyword evidence="2" id="KW-0472">Membrane</keyword>
<feature type="compositionally biased region" description="Basic and acidic residues" evidence="1">
    <location>
        <begin position="94"/>
        <end position="122"/>
    </location>
</feature>
<keyword evidence="2" id="KW-1133">Transmembrane helix</keyword>
<feature type="transmembrane region" description="Helical" evidence="2">
    <location>
        <begin position="41"/>
        <end position="63"/>
    </location>
</feature>
<dbReference type="EMBL" id="JAFFZE010000016">
    <property type="protein sequence ID" value="MCT2585994.1"/>
    <property type="molecule type" value="Genomic_DNA"/>
</dbReference>
<name>A0ABT2JEP0_9PSEU</name>
<keyword evidence="2" id="KW-0812">Transmembrane</keyword>
<gene>
    <name evidence="3" type="ORF">JT362_23015</name>
</gene>
<protein>
    <submittedName>
        <fullName evidence="3">Uncharacterized protein</fullName>
    </submittedName>
</protein>
<organism evidence="3 4">
    <name type="scientific">Actinophytocola gossypii</name>
    <dbReference type="NCBI Taxonomy" id="2812003"/>
    <lineage>
        <taxon>Bacteria</taxon>
        <taxon>Bacillati</taxon>
        <taxon>Actinomycetota</taxon>
        <taxon>Actinomycetes</taxon>
        <taxon>Pseudonocardiales</taxon>
        <taxon>Pseudonocardiaceae</taxon>
    </lineage>
</organism>
<sequence length="247" mass="25680">MDERKLTELLRDAVADAPPPTFDRDDVARESGRQLRRRNRALTGSAFGVAILAGIGALGVALWTGPGSMETTGAESPAAASGNENAAPYELPEEGGRGDAETQRGDDQSSSPESRKQGRSSDEEAGPIGPGSTPSGCEQADRELAAALAGELPAAANVEAEDGRVECVDTATKVTFQVPGGTVTGWLVPPGEVVTLEPPPGWEVRRASTTTADGDTVIVASADPADSVDPPYADQLEEWVERIALKF</sequence>
<feature type="region of interest" description="Disordered" evidence="1">
    <location>
        <begin position="68"/>
        <end position="139"/>
    </location>
</feature>
<proteinExistence type="predicted"/>
<feature type="compositionally biased region" description="Basic and acidic residues" evidence="1">
    <location>
        <begin position="1"/>
        <end position="14"/>
    </location>
</feature>
<evidence type="ECO:0000256" key="2">
    <source>
        <dbReference type="SAM" id="Phobius"/>
    </source>
</evidence>
<accession>A0ABT2JEP0</accession>
<feature type="compositionally biased region" description="Basic and acidic residues" evidence="1">
    <location>
        <begin position="22"/>
        <end position="33"/>
    </location>
</feature>
<evidence type="ECO:0000313" key="4">
    <source>
        <dbReference type="Proteomes" id="UP001156441"/>
    </source>
</evidence>
<reference evidence="3 4" key="1">
    <citation type="submission" date="2021-02" db="EMBL/GenBank/DDBJ databases">
        <title>Actinophytocola xerophila sp. nov., isolated from soil of cotton cropping field.</title>
        <authorList>
            <person name="Huang R."/>
            <person name="Chen X."/>
            <person name="Ge X."/>
            <person name="Liu W."/>
        </authorList>
    </citation>
    <scope>NUCLEOTIDE SEQUENCE [LARGE SCALE GENOMIC DNA]</scope>
    <source>
        <strain evidence="3 4">S1-96</strain>
    </source>
</reference>
<dbReference type="Proteomes" id="UP001156441">
    <property type="component" value="Unassembled WGS sequence"/>
</dbReference>
<comment type="caution">
    <text evidence="3">The sequence shown here is derived from an EMBL/GenBank/DDBJ whole genome shotgun (WGS) entry which is preliminary data.</text>
</comment>